<reference evidence="2 3" key="1">
    <citation type="submission" date="2024-07" db="EMBL/GenBank/DDBJ databases">
        <title>Section-level genome sequencing and comparative genomics of Aspergillus sections Usti and Cavernicolus.</title>
        <authorList>
            <consortium name="Lawrence Berkeley National Laboratory"/>
            <person name="Nybo J.L."/>
            <person name="Vesth T.C."/>
            <person name="Theobald S."/>
            <person name="Frisvad J.C."/>
            <person name="Larsen T.O."/>
            <person name="Kjaerboelling I."/>
            <person name="Rothschild-Mancinelli K."/>
            <person name="Lyhne E.K."/>
            <person name="Kogle M.E."/>
            <person name="Barry K."/>
            <person name="Clum A."/>
            <person name="Na H."/>
            <person name="Ledsgaard L."/>
            <person name="Lin J."/>
            <person name="Lipzen A."/>
            <person name="Kuo A."/>
            <person name="Riley R."/>
            <person name="Mondo S."/>
            <person name="LaButti K."/>
            <person name="Haridas S."/>
            <person name="Pangalinan J."/>
            <person name="Salamov A.A."/>
            <person name="Simmons B.A."/>
            <person name="Magnuson J.K."/>
            <person name="Chen J."/>
            <person name="Drula E."/>
            <person name="Henrissat B."/>
            <person name="Wiebenga A."/>
            <person name="Lubbers R.J."/>
            <person name="Gomes A.C."/>
            <person name="Makela M.R."/>
            <person name="Stajich J."/>
            <person name="Grigoriev I.V."/>
            <person name="Mortensen U.H."/>
            <person name="De vries R.P."/>
            <person name="Baker S.E."/>
            <person name="Andersen M.R."/>
        </authorList>
    </citation>
    <scope>NUCLEOTIDE SEQUENCE [LARGE SCALE GENOMIC DNA]</scope>
    <source>
        <strain evidence="2 3">CBS 600.67</strain>
    </source>
</reference>
<name>A0ABR4HRW9_9EURO</name>
<gene>
    <name evidence="2" type="ORF">BDW59DRAFT_152173</name>
</gene>
<feature type="chain" id="PRO_5046893659" evidence="1">
    <location>
        <begin position="21"/>
        <end position="118"/>
    </location>
</feature>
<comment type="caution">
    <text evidence="2">The sequence shown here is derived from an EMBL/GenBank/DDBJ whole genome shotgun (WGS) entry which is preliminary data.</text>
</comment>
<protein>
    <submittedName>
        <fullName evidence="2">Uncharacterized protein</fullName>
    </submittedName>
</protein>
<evidence type="ECO:0000313" key="3">
    <source>
        <dbReference type="Proteomes" id="UP001610335"/>
    </source>
</evidence>
<dbReference type="Proteomes" id="UP001610335">
    <property type="component" value="Unassembled WGS sequence"/>
</dbReference>
<sequence>MKPTAILTLTLLGSLPRAIAVQLNITEVKWLDGRVSRTEIVDVPYINGTLLPKDQPCTALPYLTREANLLTDGLTVPTECWMYTEACHDSLSSITNENPYVNLTNAAAFAVRCYEEDE</sequence>
<organism evidence="2 3">
    <name type="scientific">Aspergillus cavernicola</name>
    <dbReference type="NCBI Taxonomy" id="176166"/>
    <lineage>
        <taxon>Eukaryota</taxon>
        <taxon>Fungi</taxon>
        <taxon>Dikarya</taxon>
        <taxon>Ascomycota</taxon>
        <taxon>Pezizomycotina</taxon>
        <taxon>Eurotiomycetes</taxon>
        <taxon>Eurotiomycetidae</taxon>
        <taxon>Eurotiales</taxon>
        <taxon>Aspergillaceae</taxon>
        <taxon>Aspergillus</taxon>
        <taxon>Aspergillus subgen. Nidulantes</taxon>
    </lineage>
</organism>
<evidence type="ECO:0000313" key="2">
    <source>
        <dbReference type="EMBL" id="KAL2818223.1"/>
    </source>
</evidence>
<proteinExistence type="predicted"/>
<dbReference type="EMBL" id="JBFXLS010000085">
    <property type="protein sequence ID" value="KAL2818223.1"/>
    <property type="molecule type" value="Genomic_DNA"/>
</dbReference>
<keyword evidence="3" id="KW-1185">Reference proteome</keyword>
<evidence type="ECO:0000256" key="1">
    <source>
        <dbReference type="SAM" id="SignalP"/>
    </source>
</evidence>
<feature type="signal peptide" evidence="1">
    <location>
        <begin position="1"/>
        <end position="20"/>
    </location>
</feature>
<keyword evidence="1" id="KW-0732">Signal</keyword>
<accession>A0ABR4HRW9</accession>